<evidence type="ECO:0000256" key="4">
    <source>
        <dbReference type="ARBA" id="ARBA00022670"/>
    </source>
</evidence>
<evidence type="ECO:0000256" key="12">
    <source>
        <dbReference type="SAM" id="SignalP"/>
    </source>
</evidence>
<evidence type="ECO:0000256" key="11">
    <source>
        <dbReference type="RuleBase" id="RU363034"/>
    </source>
</evidence>
<dbReference type="GO" id="GO:0004252">
    <property type="term" value="F:serine-type endopeptidase activity"/>
    <property type="evidence" value="ECO:0007669"/>
    <property type="project" value="InterPro"/>
</dbReference>
<dbReference type="GO" id="GO:0090729">
    <property type="term" value="F:toxin activity"/>
    <property type="evidence" value="ECO:0007669"/>
    <property type="project" value="UniProtKB-KW"/>
</dbReference>
<keyword evidence="5 11" id="KW-0378">Hydrolase</keyword>
<protein>
    <recommendedName>
        <fullName evidence="13">Peptidase S1 domain-containing protein</fullName>
    </recommendedName>
</protein>
<keyword evidence="4 11" id="KW-0645">Protease</keyword>
<dbReference type="Pfam" id="PF00089">
    <property type="entry name" value="Trypsin"/>
    <property type="match status" value="1"/>
</dbReference>
<dbReference type="InterPro" id="IPR050430">
    <property type="entry name" value="Peptidase_S1"/>
</dbReference>
<dbReference type="GO" id="GO:0005576">
    <property type="term" value="C:extracellular region"/>
    <property type="evidence" value="ECO:0007669"/>
    <property type="project" value="UniProtKB-SubCell"/>
</dbReference>
<dbReference type="InterPro" id="IPR033116">
    <property type="entry name" value="TRYPSIN_SER"/>
</dbReference>
<dbReference type="PROSITE" id="PS00134">
    <property type="entry name" value="TRYPSIN_HIS"/>
    <property type="match status" value="1"/>
</dbReference>
<keyword evidence="12" id="KW-0732">Signal</keyword>
<feature type="signal peptide" evidence="12">
    <location>
        <begin position="1"/>
        <end position="16"/>
    </location>
</feature>
<dbReference type="PRINTS" id="PR00722">
    <property type="entry name" value="CHYMOTRYPSIN"/>
</dbReference>
<dbReference type="PANTHER" id="PTHR24276">
    <property type="entry name" value="POLYSERASE-RELATED"/>
    <property type="match status" value="1"/>
</dbReference>
<feature type="chain" id="PRO_5040111962" description="Peptidase S1 domain-containing protein" evidence="12">
    <location>
        <begin position="17"/>
        <end position="282"/>
    </location>
</feature>
<dbReference type="PANTHER" id="PTHR24276:SF91">
    <property type="entry name" value="AT26814P-RELATED"/>
    <property type="match status" value="1"/>
</dbReference>
<sequence length="282" mass="29832">MKSLLVLAGFFALAYGGPAVRTTASNYHASIGIQEALRIRHIEEALDFDGARIIGGSDSRLGENPHLGGLIISLNSGWSSVCGSSLLTNTKTVTAAHCWWDGNNQATRFTVVLGSVRLFSGGTRVTTANVVMHPQWNPRTASNDVAVITMNHVNYNNNIRPIAMATGNNNFVGTIAVAVGYGVTSDSQTGVSTNTVQRQVNLRVISNAECRRSYAFIEDSILCVNTEGGRVSTCGGDSGGPLTVGGRLIGITSFGHVAGCESGHPAAFARVTSFQRWIASRM</sequence>
<evidence type="ECO:0000256" key="6">
    <source>
        <dbReference type="ARBA" id="ARBA00022825"/>
    </source>
</evidence>
<evidence type="ECO:0000313" key="14">
    <source>
        <dbReference type="EMBL" id="CAH4031446.1"/>
    </source>
</evidence>
<evidence type="ECO:0000256" key="7">
    <source>
        <dbReference type="ARBA" id="ARBA00023157"/>
    </source>
</evidence>
<dbReference type="AlphaFoldDB" id="A0A9P0XE20"/>
<evidence type="ECO:0000256" key="1">
    <source>
        <dbReference type="ARBA" id="ARBA00004239"/>
    </source>
</evidence>
<gene>
    <name evidence="14" type="ORF">PIBRA_LOCUS7942</name>
</gene>
<dbReference type="FunFam" id="2.40.10.10:FF:000068">
    <property type="entry name" value="transmembrane protease serine 2"/>
    <property type="match status" value="1"/>
</dbReference>
<evidence type="ECO:0000256" key="5">
    <source>
        <dbReference type="ARBA" id="ARBA00022801"/>
    </source>
</evidence>
<dbReference type="EMBL" id="CALOZG010000015">
    <property type="protein sequence ID" value="CAH4031446.1"/>
    <property type="molecule type" value="Genomic_DNA"/>
</dbReference>
<comment type="function">
    <text evidence="9">Fibrinolytic activity; shows preferential cleavage of Arg-Gly bonds in all three fibrinogen chains. Contact with the caterpillars causes severe bleeding, due the anticoagulant effect of the protein.</text>
</comment>
<dbReference type="Gene3D" id="2.40.10.10">
    <property type="entry name" value="Trypsin-like serine proteases"/>
    <property type="match status" value="1"/>
</dbReference>
<dbReference type="SUPFAM" id="SSF50494">
    <property type="entry name" value="Trypsin-like serine proteases"/>
    <property type="match status" value="1"/>
</dbReference>
<comment type="caution">
    <text evidence="14">The sequence shown here is derived from an EMBL/GenBank/DDBJ whole genome shotgun (WGS) entry which is preliminary data.</text>
</comment>
<dbReference type="PROSITE" id="PS00135">
    <property type="entry name" value="TRYPSIN_SER"/>
    <property type="match status" value="1"/>
</dbReference>
<dbReference type="InterPro" id="IPR018114">
    <property type="entry name" value="TRYPSIN_HIS"/>
</dbReference>
<feature type="domain" description="Peptidase S1" evidence="13">
    <location>
        <begin position="53"/>
        <end position="282"/>
    </location>
</feature>
<dbReference type="Proteomes" id="UP001152562">
    <property type="component" value="Unassembled WGS sequence"/>
</dbReference>
<keyword evidence="6 11" id="KW-0720">Serine protease</keyword>
<dbReference type="SMART" id="SM00020">
    <property type="entry name" value="Tryp_SPc"/>
    <property type="match status" value="1"/>
</dbReference>
<reference evidence="14" key="1">
    <citation type="submission" date="2022-05" db="EMBL/GenBank/DDBJ databases">
        <authorList>
            <person name="Okamura Y."/>
        </authorList>
    </citation>
    <scope>NUCLEOTIDE SEQUENCE</scope>
</reference>
<evidence type="ECO:0000256" key="10">
    <source>
        <dbReference type="ARBA" id="ARBA00084094"/>
    </source>
</evidence>
<evidence type="ECO:0000256" key="9">
    <source>
        <dbReference type="ARBA" id="ARBA00055534"/>
    </source>
</evidence>
<keyword evidence="3" id="KW-0800">Toxin</keyword>
<comment type="similarity">
    <text evidence="2">Belongs to the peptidase S1 family.</text>
</comment>
<name>A0A9P0XE20_PIEBR</name>
<dbReference type="PROSITE" id="PS50240">
    <property type="entry name" value="TRYPSIN_DOM"/>
    <property type="match status" value="1"/>
</dbReference>
<evidence type="ECO:0000259" key="13">
    <source>
        <dbReference type="PROSITE" id="PS50240"/>
    </source>
</evidence>
<keyword evidence="8" id="KW-1199">Hemostasis impairing toxin</keyword>
<dbReference type="InterPro" id="IPR001314">
    <property type="entry name" value="Peptidase_S1A"/>
</dbReference>
<dbReference type="InterPro" id="IPR043504">
    <property type="entry name" value="Peptidase_S1_PA_chymotrypsin"/>
</dbReference>
<evidence type="ECO:0000313" key="15">
    <source>
        <dbReference type="Proteomes" id="UP001152562"/>
    </source>
</evidence>
<evidence type="ECO:0000256" key="3">
    <source>
        <dbReference type="ARBA" id="ARBA00022656"/>
    </source>
</evidence>
<keyword evidence="15" id="KW-1185">Reference proteome</keyword>
<keyword evidence="7" id="KW-1015">Disulfide bond</keyword>
<comment type="subcellular location">
    <subcellularLocation>
        <location evidence="1">Secreted</location>
        <location evidence="1">Extracellular space</location>
    </subcellularLocation>
</comment>
<evidence type="ECO:0000256" key="8">
    <source>
        <dbReference type="ARBA" id="ARBA00023240"/>
    </source>
</evidence>
<evidence type="ECO:0000256" key="2">
    <source>
        <dbReference type="ARBA" id="ARBA00007664"/>
    </source>
</evidence>
<dbReference type="InterPro" id="IPR001254">
    <property type="entry name" value="Trypsin_dom"/>
</dbReference>
<dbReference type="GO" id="GO:0006508">
    <property type="term" value="P:proteolysis"/>
    <property type="evidence" value="ECO:0007669"/>
    <property type="project" value="UniProtKB-KW"/>
</dbReference>
<organism evidence="14 15">
    <name type="scientific">Pieris brassicae</name>
    <name type="common">White butterfly</name>
    <name type="synonym">Large white butterfly</name>
    <dbReference type="NCBI Taxonomy" id="7116"/>
    <lineage>
        <taxon>Eukaryota</taxon>
        <taxon>Metazoa</taxon>
        <taxon>Ecdysozoa</taxon>
        <taxon>Arthropoda</taxon>
        <taxon>Hexapoda</taxon>
        <taxon>Insecta</taxon>
        <taxon>Pterygota</taxon>
        <taxon>Neoptera</taxon>
        <taxon>Endopterygota</taxon>
        <taxon>Lepidoptera</taxon>
        <taxon>Glossata</taxon>
        <taxon>Ditrysia</taxon>
        <taxon>Papilionoidea</taxon>
        <taxon>Pieridae</taxon>
        <taxon>Pierinae</taxon>
        <taxon>Pieris</taxon>
    </lineage>
</organism>
<keyword evidence="10" id="KW-1205">Fibrinolytic toxin</keyword>
<dbReference type="CDD" id="cd00190">
    <property type="entry name" value="Tryp_SPc"/>
    <property type="match status" value="1"/>
</dbReference>
<dbReference type="InterPro" id="IPR009003">
    <property type="entry name" value="Peptidase_S1_PA"/>
</dbReference>
<proteinExistence type="inferred from homology"/>
<accession>A0A9P0XE20</accession>